<keyword evidence="1" id="KW-0808">Transferase</keyword>
<dbReference type="EMBL" id="JBGCBD010000002">
    <property type="protein sequence ID" value="MEY9816260.1"/>
    <property type="molecule type" value="Genomic_DNA"/>
</dbReference>
<proteinExistence type="predicted"/>
<organism evidence="1 2">
    <name type="scientific">Streptomyces albogriseolus</name>
    <dbReference type="NCBI Taxonomy" id="1887"/>
    <lineage>
        <taxon>Bacteria</taxon>
        <taxon>Bacillati</taxon>
        <taxon>Actinomycetota</taxon>
        <taxon>Actinomycetes</taxon>
        <taxon>Kitasatosporales</taxon>
        <taxon>Streptomycetaceae</taxon>
        <taxon>Streptomyces</taxon>
        <taxon>Streptomyces albogriseolus group</taxon>
    </lineage>
</organism>
<protein>
    <submittedName>
        <fullName evidence="1">Ribosomal-protein-alanine N-acetyltransferase</fullName>
        <ecNumber evidence="1">2.3.1.267</ecNumber>
    </submittedName>
</protein>
<keyword evidence="2" id="KW-1185">Reference proteome</keyword>
<evidence type="ECO:0000313" key="2">
    <source>
        <dbReference type="Proteomes" id="UP001565447"/>
    </source>
</evidence>
<comment type="caution">
    <text evidence="1">The sequence shown here is derived from an EMBL/GenBank/DDBJ whole genome shotgun (WGS) entry which is preliminary data.</text>
</comment>
<name>A0ACC6UYT3_STRAO</name>
<dbReference type="Proteomes" id="UP001565447">
    <property type="component" value="Unassembled WGS sequence"/>
</dbReference>
<keyword evidence="1" id="KW-0012">Acyltransferase</keyword>
<evidence type="ECO:0000313" key="1">
    <source>
        <dbReference type="EMBL" id="MEY9816260.1"/>
    </source>
</evidence>
<gene>
    <name evidence="1" type="ORF">RKD21_006517</name>
</gene>
<sequence>MPELQRLHAGHAPAVLAFELANRAYFAASVPDRGDEFFERFTGRFDALLAEQDAGICAFHVLVVEDGSVLGRFNLVDIENHTAELGYRVAQRVAGRGVATAAVRDICRLAVSEYGLRALRAATVHRNIASQRVLVKAGFVPVGPVDPAHVGGETGTWYQRDLVDAVSPECRRVT</sequence>
<dbReference type="EC" id="2.3.1.267" evidence="1"/>
<accession>A0ACC6UYT3</accession>
<reference evidence="1" key="1">
    <citation type="submission" date="2024-07" db="EMBL/GenBank/DDBJ databases">
        <title>Genome sequencing of plant associated microbes to promote plant fitness in Sorghum bicolor and Oryza sativa.</title>
        <authorList>
            <person name="Coleman-Derr D."/>
        </authorList>
    </citation>
    <scope>NUCLEOTIDE SEQUENCE</scope>
    <source>
        <strain evidence="1">SAI-173</strain>
    </source>
</reference>